<accession>A0A7R9FQH4</accession>
<protein>
    <recommendedName>
        <fullName evidence="4">Ig-like domain-containing protein</fullName>
    </recommendedName>
</protein>
<evidence type="ECO:0000313" key="2">
    <source>
        <dbReference type="EMBL" id="CAD7250978.1"/>
    </source>
</evidence>
<reference evidence="2" key="1">
    <citation type="submission" date="2020-11" db="EMBL/GenBank/DDBJ databases">
        <authorList>
            <person name="Tran Van P."/>
        </authorList>
    </citation>
    <scope>NUCLEOTIDE SEQUENCE</scope>
</reference>
<evidence type="ECO:0000256" key="1">
    <source>
        <dbReference type="SAM" id="MobiDB-lite"/>
    </source>
</evidence>
<keyword evidence="3" id="KW-1185">Reference proteome</keyword>
<dbReference type="EMBL" id="CAJPEV010003191">
    <property type="protein sequence ID" value="CAG0899167.1"/>
    <property type="molecule type" value="Genomic_DNA"/>
</dbReference>
<dbReference type="EMBL" id="LR902708">
    <property type="protein sequence ID" value="CAD7250978.1"/>
    <property type="molecule type" value="Genomic_DNA"/>
</dbReference>
<dbReference type="Gene3D" id="2.60.40.10">
    <property type="entry name" value="Immunoglobulins"/>
    <property type="match status" value="1"/>
</dbReference>
<dbReference type="InterPro" id="IPR036179">
    <property type="entry name" value="Ig-like_dom_sf"/>
</dbReference>
<dbReference type="SUPFAM" id="SSF48726">
    <property type="entry name" value="Immunoglobulin"/>
    <property type="match status" value="1"/>
</dbReference>
<evidence type="ECO:0008006" key="4">
    <source>
        <dbReference type="Google" id="ProtNLM"/>
    </source>
</evidence>
<dbReference type="OrthoDB" id="9229163at2759"/>
<dbReference type="AlphaFoldDB" id="A0A7R9FQH4"/>
<gene>
    <name evidence="2" type="ORF">DSTB1V02_LOCUS10747</name>
</gene>
<evidence type="ECO:0000313" key="3">
    <source>
        <dbReference type="Proteomes" id="UP000677054"/>
    </source>
</evidence>
<dbReference type="InterPro" id="IPR013783">
    <property type="entry name" value="Ig-like_fold"/>
</dbReference>
<dbReference type="Proteomes" id="UP000677054">
    <property type="component" value="Unassembled WGS sequence"/>
</dbReference>
<organism evidence="2">
    <name type="scientific">Darwinula stevensoni</name>
    <dbReference type="NCBI Taxonomy" id="69355"/>
    <lineage>
        <taxon>Eukaryota</taxon>
        <taxon>Metazoa</taxon>
        <taxon>Ecdysozoa</taxon>
        <taxon>Arthropoda</taxon>
        <taxon>Crustacea</taxon>
        <taxon>Oligostraca</taxon>
        <taxon>Ostracoda</taxon>
        <taxon>Podocopa</taxon>
        <taxon>Podocopida</taxon>
        <taxon>Darwinulocopina</taxon>
        <taxon>Darwinuloidea</taxon>
        <taxon>Darwinulidae</taxon>
        <taxon>Darwinula</taxon>
    </lineage>
</organism>
<name>A0A7R9FQH4_9CRUS</name>
<proteinExistence type="predicted"/>
<sequence>MARVLGRVGMKTSETPSLEALTACPQARFERHDSRVQPKEPVFSKASSALGDSSQYEVCKEKRTATSQLERSRMDFLLHGFPTFCGKMNESKFLQPVSREREDYTIRHVLRLHGVVASDYGGYTCFARNELGDASATLQIYEVERRRTTQKPKKAESMMIKEQLPTTRGEGEPNSASASAQIGTHFGMLLAALCLVSEFSI</sequence>
<feature type="region of interest" description="Disordered" evidence="1">
    <location>
        <begin position="147"/>
        <end position="178"/>
    </location>
</feature>